<keyword evidence="2" id="KW-1185">Reference proteome</keyword>
<protein>
    <submittedName>
        <fullName evidence="1">Myristoyl transferase</fullName>
    </submittedName>
</protein>
<comment type="caution">
    <text evidence="1">The sequence shown here is derived from an EMBL/GenBank/DDBJ whole genome shotgun (WGS) entry which is preliminary data.</text>
</comment>
<name>A0ACD3SR33_9BURK</name>
<gene>
    <name evidence="1" type="ORF">MW7_008525</name>
</gene>
<proteinExistence type="predicted"/>
<dbReference type="EMBL" id="AKCV02000015">
    <property type="protein sequence ID" value="TMS58737.1"/>
    <property type="molecule type" value="Genomic_DNA"/>
</dbReference>
<accession>A0ACD3SR33</accession>
<evidence type="ECO:0000313" key="2">
    <source>
        <dbReference type="Proteomes" id="UP000004277"/>
    </source>
</evidence>
<evidence type="ECO:0000313" key="1">
    <source>
        <dbReference type="EMBL" id="TMS58737.1"/>
    </source>
</evidence>
<reference evidence="1" key="1">
    <citation type="submission" date="2019-05" db="EMBL/GenBank/DDBJ databases">
        <title>Revised genome assembly of Burkholderiaceae (previously Ralstonia) sp. PBA.</title>
        <authorList>
            <person name="Gan H.M."/>
        </authorList>
    </citation>
    <scope>NUCLEOTIDE SEQUENCE</scope>
    <source>
        <strain evidence="1">PBA</strain>
    </source>
</reference>
<dbReference type="Proteomes" id="UP000004277">
    <property type="component" value="Unassembled WGS sequence"/>
</dbReference>
<sequence length="359" mass="38698">MMRHRYIKALAALATSSVLAAAFSAPAVAAPGDDKAPVKIRIAQQPQRWGLEWYIATQKGWWKQVGLDPVMSTFSSGAPEIAAGASGSWDVGGAGNIPSVLGASRYGLQTIGLADGEAAIISIMATKDKADAYAKNPALLKGKTIPVTTNSTGHWGAAVCLEKKFGLKPDDYRFVNLSPSEINAAVNSGRYDVAQVWAPNTYILESTIGAKVICTGADVGLPITSNLFVTPAFAKENPDAVAKFLAVYLRAVAWQRANPKEAEAYLGAFFKSVGVNIPPEYLARELRDRPAYTLAEQLKIFDGGEKSQMADWWMQVSKFMESVGVVRKIPSVKDHVTNKYLLMIQNDPKLKAFAENTGD</sequence>
<organism evidence="1 2">
    <name type="scientific">Imbroritus primus</name>
    <dbReference type="NCBI Taxonomy" id="3058603"/>
    <lineage>
        <taxon>Bacteria</taxon>
        <taxon>Pseudomonadati</taxon>
        <taxon>Pseudomonadota</taxon>
        <taxon>Betaproteobacteria</taxon>
        <taxon>Burkholderiales</taxon>
        <taxon>Burkholderiaceae</taxon>
        <taxon>Imbroritus</taxon>
    </lineage>
</organism>
<keyword evidence="1" id="KW-0808">Transferase</keyword>